<dbReference type="PANTHER" id="PTHR34216">
    <property type="match status" value="1"/>
</dbReference>
<dbReference type="GO" id="GO:0005975">
    <property type="term" value="P:carbohydrate metabolic process"/>
    <property type="evidence" value="ECO:0007669"/>
    <property type="project" value="InterPro"/>
</dbReference>
<dbReference type="RefSeq" id="WP_254759904.1">
    <property type="nucleotide sequence ID" value="NZ_JANCLT010000009.1"/>
</dbReference>
<evidence type="ECO:0000256" key="2">
    <source>
        <dbReference type="ARBA" id="ARBA00022729"/>
    </source>
</evidence>
<keyword evidence="2" id="KW-0732">Signal</keyword>
<evidence type="ECO:0000313" key="5">
    <source>
        <dbReference type="Proteomes" id="UP001156102"/>
    </source>
</evidence>
<dbReference type="GO" id="GO:0016810">
    <property type="term" value="F:hydrolase activity, acting on carbon-nitrogen (but not peptide) bonds"/>
    <property type="evidence" value="ECO:0007669"/>
    <property type="project" value="InterPro"/>
</dbReference>
<accession>A0AA41X767</accession>
<evidence type="ECO:0000259" key="3">
    <source>
        <dbReference type="PROSITE" id="PS51677"/>
    </source>
</evidence>
<dbReference type="SUPFAM" id="SSF88713">
    <property type="entry name" value="Glycoside hydrolase/deacetylase"/>
    <property type="match status" value="1"/>
</dbReference>
<keyword evidence="5" id="KW-1185">Reference proteome</keyword>
<name>A0AA41X767_9BACI</name>
<dbReference type="InterPro" id="IPR002509">
    <property type="entry name" value="NODB_dom"/>
</dbReference>
<dbReference type="PROSITE" id="PS51677">
    <property type="entry name" value="NODB"/>
    <property type="match status" value="1"/>
</dbReference>
<gene>
    <name evidence="4" type="ORF">NK662_15780</name>
</gene>
<dbReference type="GO" id="GO:0005576">
    <property type="term" value="C:extracellular region"/>
    <property type="evidence" value="ECO:0007669"/>
    <property type="project" value="UniProtKB-SubCell"/>
</dbReference>
<dbReference type="Pfam" id="PF01522">
    <property type="entry name" value="Polysacc_deac_1"/>
    <property type="match status" value="1"/>
</dbReference>
<dbReference type="Proteomes" id="UP001156102">
    <property type="component" value="Unassembled WGS sequence"/>
</dbReference>
<comment type="caution">
    <text evidence="4">The sequence shown here is derived from an EMBL/GenBank/DDBJ whole genome shotgun (WGS) entry which is preliminary data.</text>
</comment>
<dbReference type="AlphaFoldDB" id="A0AA41X767"/>
<reference evidence="4" key="1">
    <citation type="submission" date="2022-07" db="EMBL/GenBank/DDBJ databases">
        <authorList>
            <person name="Li W.-J."/>
            <person name="Deng Q.-Q."/>
        </authorList>
    </citation>
    <scope>NUCLEOTIDE SEQUENCE</scope>
    <source>
        <strain evidence="4">SYSU M60031</strain>
    </source>
</reference>
<dbReference type="InterPro" id="IPR011330">
    <property type="entry name" value="Glyco_hydro/deAcase_b/a-brl"/>
</dbReference>
<feature type="domain" description="NodB homology" evidence="3">
    <location>
        <begin position="113"/>
        <end position="289"/>
    </location>
</feature>
<proteinExistence type="predicted"/>
<dbReference type="InterPro" id="IPR051398">
    <property type="entry name" value="Polysacch_Deacetylase"/>
</dbReference>
<organism evidence="4 5">
    <name type="scientific">Ectobacillus ponti</name>
    <dbReference type="NCBI Taxonomy" id="2961894"/>
    <lineage>
        <taxon>Bacteria</taxon>
        <taxon>Bacillati</taxon>
        <taxon>Bacillota</taxon>
        <taxon>Bacilli</taxon>
        <taxon>Bacillales</taxon>
        <taxon>Bacillaceae</taxon>
        <taxon>Ectobacillus</taxon>
    </lineage>
</organism>
<sequence length="289" mass="32270">MKKQLRAGIVSFVLVMLCLFATGRTYGQGPTAADLNITGNGVVVLNYHLVLDQAQDRRRVKALAGDPQLTTYNIFLKDFKDHIAVLRKQGVRFITPDQLQGYMTAGKALPAGKCVLLTFDDVDVSVYNNVYPFARKERIPFTVFVVTGQAGNPNYQGLDLADWKEIREMKGSGLVSVGAHTNNMHYFDPQTGEPPFLNPANLSAFQTDIQQSILTYRRNLGVKPTLFAYPYGFGTPDTDEALMSAGFQMLFSLRPGVVHREPKDRTFFIKRVMVTYDTWDAVAEWAAAK</sequence>
<evidence type="ECO:0000256" key="1">
    <source>
        <dbReference type="ARBA" id="ARBA00004613"/>
    </source>
</evidence>
<comment type="subcellular location">
    <subcellularLocation>
        <location evidence="1">Secreted</location>
    </subcellularLocation>
</comment>
<dbReference type="Gene3D" id="3.20.20.370">
    <property type="entry name" value="Glycoside hydrolase/deacetylase"/>
    <property type="match status" value="1"/>
</dbReference>
<protein>
    <submittedName>
        <fullName evidence="4">Polysaccharide deacetylase family protein</fullName>
    </submittedName>
</protein>
<dbReference type="EMBL" id="JANCLT010000009">
    <property type="protein sequence ID" value="MCP8969982.1"/>
    <property type="molecule type" value="Genomic_DNA"/>
</dbReference>
<evidence type="ECO:0000313" key="4">
    <source>
        <dbReference type="EMBL" id="MCP8969982.1"/>
    </source>
</evidence>
<dbReference type="PANTHER" id="PTHR34216:SF3">
    <property type="entry name" value="POLY-BETA-1,6-N-ACETYL-D-GLUCOSAMINE N-DEACETYLASE"/>
    <property type="match status" value="1"/>
</dbReference>